<sequence>MSRSRYIPRTFRQRAPSEFEWPGVFFANSENQVFHARCQLPGHRDKREYEYITHTRTRLVIFSSYNIRCAELIEFPLLRVSRAMRPLLSSPLPFLSAGESDSPLAFSTARSSRPTYIAVPAISLSLDQQSTGSYLAIMSLDENFNKAAEDVKELASSPADADLLELYALYKQATVGDCNTSRPGMLDFKGKAKWDAWNGKKGMSQEEAKKLYIEKVEALIASIGKK</sequence>
<dbReference type="PROSITE" id="PS51228">
    <property type="entry name" value="ACB_2"/>
    <property type="match status" value="1"/>
</dbReference>
<evidence type="ECO:0000313" key="4">
    <source>
        <dbReference type="EMBL" id="OXU17938.1"/>
    </source>
</evidence>
<dbReference type="Gene3D" id="1.20.80.10">
    <property type="match status" value="1"/>
</dbReference>
<evidence type="ECO:0000259" key="3">
    <source>
        <dbReference type="PROSITE" id="PS51228"/>
    </source>
</evidence>
<dbReference type="CDD" id="cd00435">
    <property type="entry name" value="ACBP"/>
    <property type="match status" value="1"/>
</dbReference>
<dbReference type="PANTHER" id="PTHR23310">
    <property type="entry name" value="ACYL-COA-BINDING PROTEIN, ACBP"/>
    <property type="match status" value="1"/>
</dbReference>
<dbReference type="Proteomes" id="UP000215335">
    <property type="component" value="Unassembled WGS sequence"/>
</dbReference>
<proteinExistence type="inferred from homology"/>
<organism evidence="4 5">
    <name type="scientific">Trichomalopsis sarcophagae</name>
    <dbReference type="NCBI Taxonomy" id="543379"/>
    <lineage>
        <taxon>Eukaryota</taxon>
        <taxon>Metazoa</taxon>
        <taxon>Ecdysozoa</taxon>
        <taxon>Arthropoda</taxon>
        <taxon>Hexapoda</taxon>
        <taxon>Insecta</taxon>
        <taxon>Pterygota</taxon>
        <taxon>Neoptera</taxon>
        <taxon>Endopterygota</taxon>
        <taxon>Hymenoptera</taxon>
        <taxon>Apocrita</taxon>
        <taxon>Proctotrupomorpha</taxon>
        <taxon>Chalcidoidea</taxon>
        <taxon>Pteromalidae</taxon>
        <taxon>Pteromalinae</taxon>
        <taxon>Trichomalopsis</taxon>
    </lineage>
</organism>
<dbReference type="InterPro" id="IPR022408">
    <property type="entry name" value="Acyl-CoA-binding_prot_CS"/>
</dbReference>
<keyword evidence="5" id="KW-1185">Reference proteome</keyword>
<evidence type="ECO:0000256" key="2">
    <source>
        <dbReference type="ARBA" id="ARBA00023121"/>
    </source>
</evidence>
<accession>A0A232EHZ7</accession>
<dbReference type="GO" id="GO:0019915">
    <property type="term" value="P:lipid storage"/>
    <property type="evidence" value="ECO:0007669"/>
    <property type="project" value="UniProtKB-ARBA"/>
</dbReference>
<comment type="caution">
    <text evidence="4">The sequence shown here is derived from an EMBL/GenBank/DDBJ whole genome shotgun (WGS) entry which is preliminary data.</text>
</comment>
<comment type="similarity">
    <text evidence="1">Belongs to the ACBP family.</text>
</comment>
<dbReference type="STRING" id="543379.A0A232EHZ7"/>
<dbReference type="Pfam" id="PF00887">
    <property type="entry name" value="ACBP"/>
    <property type="match status" value="1"/>
</dbReference>
<dbReference type="PROSITE" id="PS00880">
    <property type="entry name" value="ACB_1"/>
    <property type="match status" value="1"/>
</dbReference>
<reference evidence="4 5" key="1">
    <citation type="journal article" date="2017" name="Curr. Biol.">
        <title>The Evolution of Venom by Co-option of Single-Copy Genes.</title>
        <authorList>
            <person name="Martinson E.O."/>
            <person name="Mrinalini"/>
            <person name="Kelkar Y.D."/>
            <person name="Chang C.H."/>
            <person name="Werren J.H."/>
        </authorList>
    </citation>
    <scope>NUCLEOTIDE SEQUENCE [LARGE SCALE GENOMIC DNA]</scope>
    <source>
        <strain evidence="4 5">Alberta</strain>
        <tissue evidence="4">Whole body</tissue>
    </source>
</reference>
<evidence type="ECO:0000313" key="5">
    <source>
        <dbReference type="Proteomes" id="UP000215335"/>
    </source>
</evidence>
<dbReference type="AlphaFoldDB" id="A0A232EHZ7"/>
<dbReference type="EMBL" id="NNAY01004411">
    <property type="protein sequence ID" value="OXU17938.1"/>
    <property type="molecule type" value="Genomic_DNA"/>
</dbReference>
<keyword evidence="2" id="KW-0446">Lipid-binding</keyword>
<gene>
    <name evidence="4" type="ORF">TSAR_016558</name>
</gene>
<evidence type="ECO:0000256" key="1">
    <source>
        <dbReference type="ARBA" id="ARBA00005567"/>
    </source>
</evidence>
<dbReference type="InterPro" id="IPR035984">
    <property type="entry name" value="Acyl-CoA-binding_sf"/>
</dbReference>
<dbReference type="SUPFAM" id="SSF47027">
    <property type="entry name" value="Acyl-CoA binding protein"/>
    <property type="match status" value="1"/>
</dbReference>
<dbReference type="InterPro" id="IPR000582">
    <property type="entry name" value="Acyl-CoA-binding_protein"/>
</dbReference>
<dbReference type="PRINTS" id="PR00689">
    <property type="entry name" value="ACOABINDINGP"/>
</dbReference>
<dbReference type="OrthoDB" id="346910at2759"/>
<dbReference type="GO" id="GO:0006631">
    <property type="term" value="P:fatty acid metabolic process"/>
    <property type="evidence" value="ECO:0007669"/>
    <property type="project" value="TreeGrafter"/>
</dbReference>
<protein>
    <recommendedName>
        <fullName evidence="3">ACB domain-containing protein</fullName>
    </recommendedName>
</protein>
<dbReference type="PANTHER" id="PTHR23310:SF62">
    <property type="entry name" value="ACYL-COA BINDING PROTEIN 1, ISOFORM A"/>
    <property type="match status" value="1"/>
</dbReference>
<dbReference type="GO" id="GO:0000062">
    <property type="term" value="F:fatty-acyl-CoA binding"/>
    <property type="evidence" value="ECO:0007669"/>
    <property type="project" value="InterPro"/>
</dbReference>
<name>A0A232EHZ7_9HYME</name>
<dbReference type="InterPro" id="IPR014352">
    <property type="entry name" value="FERM/acyl-CoA-bd_prot_sf"/>
</dbReference>
<dbReference type="FunFam" id="1.20.80.10:FF:000010">
    <property type="entry name" value="Acyl-CoA-binding domain-containing protein 5"/>
    <property type="match status" value="1"/>
</dbReference>
<feature type="domain" description="ACB" evidence="3">
    <location>
        <begin position="140"/>
        <end position="225"/>
    </location>
</feature>